<evidence type="ECO:0000256" key="4">
    <source>
        <dbReference type="ARBA" id="ARBA00022729"/>
    </source>
</evidence>
<dbReference type="AlphaFoldDB" id="A0A2P5F329"/>
<dbReference type="OrthoDB" id="1187803at2759"/>
<gene>
    <name evidence="8" type="ORF">TorRG33x02_119780</name>
</gene>
<dbReference type="GO" id="GO:0005576">
    <property type="term" value="C:extracellular region"/>
    <property type="evidence" value="ECO:0007669"/>
    <property type="project" value="UniProtKB-SubCell"/>
</dbReference>
<organism evidence="8 9">
    <name type="scientific">Trema orientale</name>
    <name type="common">Charcoal tree</name>
    <name type="synonym">Celtis orientalis</name>
    <dbReference type="NCBI Taxonomy" id="63057"/>
    <lineage>
        <taxon>Eukaryota</taxon>
        <taxon>Viridiplantae</taxon>
        <taxon>Streptophyta</taxon>
        <taxon>Embryophyta</taxon>
        <taxon>Tracheophyta</taxon>
        <taxon>Spermatophyta</taxon>
        <taxon>Magnoliopsida</taxon>
        <taxon>eudicotyledons</taxon>
        <taxon>Gunneridae</taxon>
        <taxon>Pentapetalae</taxon>
        <taxon>rosids</taxon>
        <taxon>fabids</taxon>
        <taxon>Rosales</taxon>
        <taxon>Cannabaceae</taxon>
        <taxon>Trema</taxon>
    </lineage>
</organism>
<dbReference type="STRING" id="63057.A0A2P5F329"/>
<evidence type="ECO:0000256" key="3">
    <source>
        <dbReference type="ARBA" id="ARBA00022525"/>
    </source>
</evidence>
<dbReference type="Gene3D" id="3.40.50.1110">
    <property type="entry name" value="SGNH hydrolase"/>
    <property type="match status" value="1"/>
</dbReference>
<evidence type="ECO:0000256" key="1">
    <source>
        <dbReference type="ARBA" id="ARBA00004613"/>
    </source>
</evidence>
<dbReference type="InterPro" id="IPR051238">
    <property type="entry name" value="GDSL_esterase/lipase"/>
</dbReference>
<dbReference type="GO" id="GO:0016788">
    <property type="term" value="F:hydrolase activity, acting on ester bonds"/>
    <property type="evidence" value="ECO:0007669"/>
    <property type="project" value="InterPro"/>
</dbReference>
<dbReference type="InterPro" id="IPR001087">
    <property type="entry name" value="GDSL"/>
</dbReference>
<keyword evidence="5" id="KW-0378">Hydrolase</keyword>
<keyword evidence="4" id="KW-0732">Signal</keyword>
<sequence>MTVQNNFPKHFRNKTDMTDYLSKSLFVIASGTSDYRYNFMQPNLYNTSKRYNPDQYASLLVNRFGKQLKELYKLGARRFLVFELVPLGCYPAVLKAYKPTTGCAEKANHLAFTFNRKLDHKVRTLRSTYKDVDIIIAKTYSLILGLVERPLYGKQLLLIFEMKLSLVTIHVYVT</sequence>
<keyword evidence="6" id="KW-0442">Lipid degradation</keyword>
<evidence type="ECO:0000256" key="5">
    <source>
        <dbReference type="ARBA" id="ARBA00022801"/>
    </source>
</evidence>
<dbReference type="InterPro" id="IPR036514">
    <property type="entry name" value="SGNH_hydro_sf"/>
</dbReference>
<protein>
    <submittedName>
        <fullName evidence="8">Lipase</fullName>
    </submittedName>
</protein>
<evidence type="ECO:0000313" key="8">
    <source>
        <dbReference type="EMBL" id="PON92159.1"/>
    </source>
</evidence>
<evidence type="ECO:0000256" key="2">
    <source>
        <dbReference type="ARBA" id="ARBA00008668"/>
    </source>
</evidence>
<comment type="caution">
    <text evidence="8">The sequence shown here is derived from an EMBL/GenBank/DDBJ whole genome shotgun (WGS) entry which is preliminary data.</text>
</comment>
<dbReference type="GO" id="GO:0016042">
    <property type="term" value="P:lipid catabolic process"/>
    <property type="evidence" value="ECO:0007669"/>
    <property type="project" value="UniProtKB-KW"/>
</dbReference>
<evidence type="ECO:0000256" key="6">
    <source>
        <dbReference type="ARBA" id="ARBA00022963"/>
    </source>
</evidence>
<evidence type="ECO:0000256" key="7">
    <source>
        <dbReference type="ARBA" id="ARBA00023098"/>
    </source>
</evidence>
<name>A0A2P5F329_TREOI</name>
<dbReference type="PANTHER" id="PTHR45650">
    <property type="entry name" value="GDSL-LIKE LIPASE/ACYLHYDROLASE-RELATED"/>
    <property type="match status" value="1"/>
</dbReference>
<dbReference type="EMBL" id="JXTC01000068">
    <property type="protein sequence ID" value="PON92159.1"/>
    <property type="molecule type" value="Genomic_DNA"/>
</dbReference>
<comment type="similarity">
    <text evidence="2">Belongs to the 'GDSL' lipolytic enzyme family.</text>
</comment>
<keyword evidence="7" id="KW-0443">Lipid metabolism</keyword>
<comment type="subcellular location">
    <subcellularLocation>
        <location evidence="1">Secreted</location>
    </subcellularLocation>
</comment>
<proteinExistence type="inferred from homology"/>
<accession>A0A2P5F329</accession>
<dbReference type="Proteomes" id="UP000237000">
    <property type="component" value="Unassembled WGS sequence"/>
</dbReference>
<keyword evidence="3" id="KW-0964">Secreted</keyword>
<dbReference type="Pfam" id="PF00657">
    <property type="entry name" value="Lipase_GDSL"/>
    <property type="match status" value="1"/>
</dbReference>
<evidence type="ECO:0000313" key="9">
    <source>
        <dbReference type="Proteomes" id="UP000237000"/>
    </source>
</evidence>
<dbReference type="InParanoid" id="A0A2P5F329"/>
<keyword evidence="9" id="KW-1185">Reference proteome</keyword>
<dbReference type="PANTHER" id="PTHR45650:SF43">
    <property type="entry name" value="GDSL ESTERASE_LIPASE 7-LIKE"/>
    <property type="match status" value="1"/>
</dbReference>
<reference evidence="9" key="1">
    <citation type="submission" date="2016-06" db="EMBL/GenBank/DDBJ databases">
        <title>Parallel loss of symbiosis genes in relatives of nitrogen-fixing non-legume Parasponia.</title>
        <authorList>
            <person name="Van Velzen R."/>
            <person name="Holmer R."/>
            <person name="Bu F."/>
            <person name="Rutten L."/>
            <person name="Van Zeijl A."/>
            <person name="Liu W."/>
            <person name="Santuari L."/>
            <person name="Cao Q."/>
            <person name="Sharma T."/>
            <person name="Shen D."/>
            <person name="Roswanjaya Y."/>
            <person name="Wardhani T."/>
            <person name="Kalhor M.S."/>
            <person name="Jansen J."/>
            <person name="Van den Hoogen J."/>
            <person name="Gungor B."/>
            <person name="Hartog M."/>
            <person name="Hontelez J."/>
            <person name="Verver J."/>
            <person name="Yang W.-C."/>
            <person name="Schijlen E."/>
            <person name="Repin R."/>
            <person name="Schilthuizen M."/>
            <person name="Schranz E."/>
            <person name="Heidstra R."/>
            <person name="Miyata K."/>
            <person name="Fedorova E."/>
            <person name="Kohlen W."/>
            <person name="Bisseling T."/>
            <person name="Smit S."/>
            <person name="Geurts R."/>
        </authorList>
    </citation>
    <scope>NUCLEOTIDE SEQUENCE [LARGE SCALE GENOMIC DNA]</scope>
    <source>
        <strain evidence="9">cv. RG33-2</strain>
    </source>
</reference>